<comment type="pathway">
    <text evidence="2 13">Lipid metabolism; malonyl-CoA biosynthesis; malonyl-CoA from acetyl-CoA: step 1/1.</text>
</comment>
<dbReference type="InterPro" id="IPR011761">
    <property type="entry name" value="ATP-grasp"/>
</dbReference>
<dbReference type="EMBL" id="RBCJ01000001">
    <property type="protein sequence ID" value="RKN82950.1"/>
    <property type="molecule type" value="Genomic_DNA"/>
</dbReference>
<keyword evidence="9" id="KW-0460">Magnesium</keyword>
<dbReference type="InterPro" id="IPR005482">
    <property type="entry name" value="Biotin_COase_C"/>
</dbReference>
<evidence type="ECO:0000256" key="4">
    <source>
        <dbReference type="ARBA" id="ARBA00013263"/>
    </source>
</evidence>
<comment type="caution">
    <text evidence="16">The sequence shown here is derived from an EMBL/GenBank/DDBJ whole genome shotgun (WGS) entry which is preliminary data.</text>
</comment>
<dbReference type="GO" id="GO:0004075">
    <property type="term" value="F:biotin carboxylase activity"/>
    <property type="evidence" value="ECO:0007669"/>
    <property type="project" value="UniProtKB-EC"/>
</dbReference>
<dbReference type="SMART" id="SM00878">
    <property type="entry name" value="Biotin_carb_C"/>
    <property type="match status" value="1"/>
</dbReference>
<sequence length="450" mass="50093">MFKKVLIANRGEIALRIIRTCKEMGIKTVAVYSKADEESLHVRFADEAVCIGPAPSSESYLKIPNIIAAAEITNADAIHPGYGFLSENSKFSKICAEHEIKFIGASGEQIDQMGDKATAKATMKKAGVPTIPGSEGLLKDVADAKKIAKKMGYPVMIKATAGGGGKGMRAIWSEDQMESNFESAVKEATAAFGNGGMYMEKLIEEPRHIEIQVVGDQYGKACHLSERDCSVQRRHQKLTEETPSPFMTDKLRDEMGKAAIKAAEFIKYEGAGTVEFLVDKHRNFYFMEMNTRIQVEHPITEQVVDYDLIREQILVAGGVPISGKNYIPKLHSIECRINAEDPYNNFRPSPGRITTLHTPGGHGVRMDTHVYSGYVIPPNYDSMIAKLITTAQTREEAINKMKRALDEFVIEGIKTTIPFHRQLMEHPDYLAGNYTTKFMEDFEMEPPSEE</sequence>
<evidence type="ECO:0000256" key="1">
    <source>
        <dbReference type="ARBA" id="ARBA00003761"/>
    </source>
</evidence>
<dbReference type="RefSeq" id="WP_120710158.1">
    <property type="nucleotide sequence ID" value="NZ_RBCJ01000001.1"/>
</dbReference>
<evidence type="ECO:0000256" key="8">
    <source>
        <dbReference type="ARBA" id="ARBA00022840"/>
    </source>
</evidence>
<accession>A0A3B0CCT8</accession>
<dbReference type="PANTHER" id="PTHR48095">
    <property type="entry name" value="PYRUVATE CARBOXYLASE SUBUNIT A"/>
    <property type="match status" value="1"/>
</dbReference>
<dbReference type="Proteomes" id="UP000276603">
    <property type="component" value="Unassembled WGS sequence"/>
</dbReference>
<dbReference type="FunFam" id="3.30.1490.20:FF:000018">
    <property type="entry name" value="Biotin carboxylase"/>
    <property type="match status" value="1"/>
</dbReference>
<dbReference type="NCBIfam" id="NF006367">
    <property type="entry name" value="PRK08591.1"/>
    <property type="match status" value="1"/>
</dbReference>
<evidence type="ECO:0000256" key="9">
    <source>
        <dbReference type="ARBA" id="ARBA00022842"/>
    </source>
</evidence>
<dbReference type="GO" id="GO:0046872">
    <property type="term" value="F:metal ion binding"/>
    <property type="evidence" value="ECO:0007669"/>
    <property type="project" value="UniProtKB-KW"/>
</dbReference>
<dbReference type="InterPro" id="IPR005481">
    <property type="entry name" value="BC-like_N"/>
</dbReference>
<dbReference type="InterPro" id="IPR011054">
    <property type="entry name" value="Rudment_hybrid_motif"/>
</dbReference>
<dbReference type="InterPro" id="IPR016185">
    <property type="entry name" value="PreATP-grasp_dom_sf"/>
</dbReference>
<dbReference type="SUPFAM" id="SSF56059">
    <property type="entry name" value="Glutathione synthetase ATP-binding domain-like"/>
    <property type="match status" value="1"/>
</dbReference>
<evidence type="ECO:0000256" key="13">
    <source>
        <dbReference type="RuleBase" id="RU365063"/>
    </source>
</evidence>
<dbReference type="Pfam" id="PF02786">
    <property type="entry name" value="CPSase_L_D2"/>
    <property type="match status" value="1"/>
</dbReference>
<keyword evidence="17" id="KW-1185">Reference proteome</keyword>
<feature type="domain" description="Biotin carboxylation" evidence="15">
    <location>
        <begin position="1"/>
        <end position="444"/>
    </location>
</feature>
<dbReference type="InterPro" id="IPR004549">
    <property type="entry name" value="Acetyl_CoA_COase_biotin_COase"/>
</dbReference>
<comment type="function">
    <text evidence="1 13">This protein is a component of the acetyl coenzyme A carboxylase complex; first, biotin carboxylase catalyzes the carboxylation of the carrier protein and then the transcarboxylase transfers the carboxyl group to form malonyl-CoA.</text>
</comment>
<protein>
    <recommendedName>
        <fullName evidence="4 13">Biotin carboxylase</fullName>
        <ecNumber evidence="4 13">6.3.4.14</ecNumber>
    </recommendedName>
    <alternativeName>
        <fullName evidence="13">Acetyl-coenzyme A carboxylase biotin carboxylase subunit A</fullName>
    </alternativeName>
</protein>
<dbReference type="AlphaFoldDB" id="A0A3B0CCT8"/>
<evidence type="ECO:0000259" key="14">
    <source>
        <dbReference type="PROSITE" id="PS50975"/>
    </source>
</evidence>
<evidence type="ECO:0000256" key="7">
    <source>
        <dbReference type="ARBA" id="ARBA00022741"/>
    </source>
</evidence>
<dbReference type="NCBIfam" id="TIGR00514">
    <property type="entry name" value="accC"/>
    <property type="match status" value="1"/>
</dbReference>
<dbReference type="Gene3D" id="3.30.470.20">
    <property type="entry name" value="ATP-grasp fold, B domain"/>
    <property type="match status" value="1"/>
</dbReference>
<keyword evidence="10 13" id="KW-0092">Biotin</keyword>
<dbReference type="GO" id="GO:0005524">
    <property type="term" value="F:ATP binding"/>
    <property type="evidence" value="ECO:0007669"/>
    <property type="project" value="UniProtKB-UniRule"/>
</dbReference>
<evidence type="ECO:0000256" key="12">
    <source>
        <dbReference type="PROSITE-ProRule" id="PRU00409"/>
    </source>
</evidence>
<keyword evidence="13" id="KW-0275">Fatty acid biosynthesis</keyword>
<dbReference type="PROSITE" id="PS00866">
    <property type="entry name" value="CPSASE_1"/>
    <property type="match status" value="1"/>
</dbReference>
<name>A0A3B0CCT8_9FLAO</name>
<evidence type="ECO:0000313" key="16">
    <source>
        <dbReference type="EMBL" id="RKN82950.1"/>
    </source>
</evidence>
<feature type="domain" description="ATP-grasp" evidence="14">
    <location>
        <begin position="120"/>
        <end position="317"/>
    </location>
</feature>
<evidence type="ECO:0000256" key="10">
    <source>
        <dbReference type="ARBA" id="ARBA00023267"/>
    </source>
</evidence>
<dbReference type="PANTHER" id="PTHR48095:SF2">
    <property type="entry name" value="BIOTIN CARBOXYLASE, CHLOROPLASTIC"/>
    <property type="match status" value="1"/>
</dbReference>
<dbReference type="FunFam" id="3.40.50.20:FF:000010">
    <property type="entry name" value="Propionyl-CoA carboxylase subunit alpha"/>
    <property type="match status" value="1"/>
</dbReference>
<dbReference type="Pfam" id="PF00289">
    <property type="entry name" value="Biotin_carb_N"/>
    <property type="match status" value="1"/>
</dbReference>
<comment type="subunit">
    <text evidence="3 13">Acetyl-CoA carboxylase is a heterohexamer of biotin carboxyl carrier protein, biotin carboxylase and the two subunits of carboxyl transferase in a 2:2 complex.</text>
</comment>
<dbReference type="EC" id="6.3.4.14" evidence="4 13"/>
<keyword evidence="7 12" id="KW-0547">Nucleotide-binding</keyword>
<dbReference type="InterPro" id="IPR051602">
    <property type="entry name" value="ACC_Biotin_Carboxylase"/>
</dbReference>
<evidence type="ECO:0000256" key="11">
    <source>
        <dbReference type="ARBA" id="ARBA00048600"/>
    </source>
</evidence>
<evidence type="ECO:0000256" key="5">
    <source>
        <dbReference type="ARBA" id="ARBA00022598"/>
    </source>
</evidence>
<dbReference type="PROSITE" id="PS50979">
    <property type="entry name" value="BC"/>
    <property type="match status" value="1"/>
</dbReference>
<dbReference type="InterPro" id="IPR011764">
    <property type="entry name" value="Biotin_carboxylation_dom"/>
</dbReference>
<proteinExistence type="predicted"/>
<dbReference type="Pfam" id="PF02785">
    <property type="entry name" value="Biotin_carb_C"/>
    <property type="match status" value="1"/>
</dbReference>
<evidence type="ECO:0000313" key="17">
    <source>
        <dbReference type="Proteomes" id="UP000276603"/>
    </source>
</evidence>
<evidence type="ECO:0000259" key="15">
    <source>
        <dbReference type="PROSITE" id="PS50979"/>
    </source>
</evidence>
<keyword evidence="5 13" id="KW-0436">Ligase</keyword>
<gene>
    <name evidence="16" type="primary">accC</name>
    <name evidence="16" type="ORF">D7Z94_03655</name>
</gene>
<dbReference type="SUPFAM" id="SSF51246">
    <property type="entry name" value="Rudiment single hybrid motif"/>
    <property type="match status" value="1"/>
</dbReference>
<comment type="catalytic activity">
    <reaction evidence="11 13">
        <text>N(6)-biotinyl-L-lysyl-[protein] + hydrogencarbonate + ATP = N(6)-carboxybiotinyl-L-lysyl-[protein] + ADP + phosphate + H(+)</text>
        <dbReference type="Rhea" id="RHEA:13501"/>
        <dbReference type="Rhea" id="RHEA-COMP:10505"/>
        <dbReference type="Rhea" id="RHEA-COMP:10506"/>
        <dbReference type="ChEBI" id="CHEBI:15378"/>
        <dbReference type="ChEBI" id="CHEBI:17544"/>
        <dbReference type="ChEBI" id="CHEBI:30616"/>
        <dbReference type="ChEBI" id="CHEBI:43474"/>
        <dbReference type="ChEBI" id="CHEBI:83144"/>
        <dbReference type="ChEBI" id="CHEBI:83145"/>
        <dbReference type="ChEBI" id="CHEBI:456216"/>
        <dbReference type="EC" id="6.3.4.14"/>
    </reaction>
</comment>
<dbReference type="SUPFAM" id="SSF52440">
    <property type="entry name" value="PreATP-grasp domain"/>
    <property type="match status" value="1"/>
</dbReference>
<keyword evidence="13" id="KW-0276">Fatty acid metabolism</keyword>
<dbReference type="GO" id="GO:2001295">
    <property type="term" value="P:malonyl-CoA biosynthetic process"/>
    <property type="evidence" value="ECO:0007669"/>
    <property type="project" value="UniProtKB-UniPathway"/>
</dbReference>
<organism evidence="16 17">
    <name type="scientific">Ulvibacterium marinum</name>
    <dbReference type="NCBI Taxonomy" id="2419782"/>
    <lineage>
        <taxon>Bacteria</taxon>
        <taxon>Pseudomonadati</taxon>
        <taxon>Bacteroidota</taxon>
        <taxon>Flavobacteriia</taxon>
        <taxon>Flavobacteriales</taxon>
        <taxon>Flavobacteriaceae</taxon>
        <taxon>Ulvibacterium</taxon>
    </lineage>
</organism>
<reference evidence="16 17" key="1">
    <citation type="submission" date="2018-10" db="EMBL/GenBank/DDBJ databases">
        <title>Ulvibacterium marinum gen. nov., sp. nov., a novel marine bacterium of the family Flavobacteriaceae, isolated from a culture of the green alga Ulva prolifera.</title>
        <authorList>
            <person name="Zhang Z."/>
        </authorList>
    </citation>
    <scope>NUCLEOTIDE SEQUENCE [LARGE SCALE GENOMIC DNA]</scope>
    <source>
        <strain evidence="16 17">CCMM003</strain>
    </source>
</reference>
<dbReference type="InterPro" id="IPR005479">
    <property type="entry name" value="CPAse_ATP-bd"/>
</dbReference>
<dbReference type="OrthoDB" id="9807469at2"/>
<keyword evidence="8 12" id="KW-0067">ATP-binding</keyword>
<evidence type="ECO:0000256" key="3">
    <source>
        <dbReference type="ARBA" id="ARBA00011750"/>
    </source>
</evidence>
<dbReference type="GO" id="GO:0006633">
    <property type="term" value="P:fatty acid biosynthetic process"/>
    <property type="evidence" value="ECO:0007669"/>
    <property type="project" value="UniProtKB-KW"/>
</dbReference>
<evidence type="ECO:0000256" key="6">
    <source>
        <dbReference type="ARBA" id="ARBA00022723"/>
    </source>
</evidence>
<keyword evidence="13" id="KW-0443">Lipid metabolism</keyword>
<dbReference type="PROSITE" id="PS50975">
    <property type="entry name" value="ATP_GRASP"/>
    <property type="match status" value="1"/>
</dbReference>
<keyword evidence="6" id="KW-0479">Metal-binding</keyword>
<evidence type="ECO:0000256" key="2">
    <source>
        <dbReference type="ARBA" id="ARBA00004956"/>
    </source>
</evidence>
<dbReference type="PROSITE" id="PS00867">
    <property type="entry name" value="CPSASE_2"/>
    <property type="match status" value="1"/>
</dbReference>
<dbReference type="UniPathway" id="UPA00655">
    <property type="reaction ID" value="UER00711"/>
</dbReference>
<keyword evidence="13" id="KW-0444">Lipid biosynthesis</keyword>